<sequence>MKEKIKIEFMYDTNTELEVKNLSNSEIDKIISESTNINTELRSLEIIPDINIDIDTVHNSKNPKGRTWEIHVVTIGNWPEFKTKTCYKWVDIPLDGRTKIPYPCVWTRTCKRAWYLRIVYSGGDTLPIDIEKIIKDCAKTALIPSIPLLLTGNIGAATSAFLSSFKTCLISKGIQQAANFSVGFKSRATCGKWRRV</sequence>
<evidence type="ECO:0000313" key="1">
    <source>
        <dbReference type="EMBL" id="UOB19361.1"/>
    </source>
</evidence>
<evidence type="ECO:0000313" key="2">
    <source>
        <dbReference type="Proteomes" id="UP000831290"/>
    </source>
</evidence>
<proteinExistence type="predicted"/>
<protein>
    <submittedName>
        <fullName evidence="1">Uncharacterized protein</fullName>
    </submittedName>
</protein>
<gene>
    <name evidence="1" type="ORF">MQE35_08690</name>
</gene>
<dbReference type="KEGG" id="fbm:MQE35_08690"/>
<dbReference type="Proteomes" id="UP000831290">
    <property type="component" value="Chromosome"/>
</dbReference>
<organism evidence="1 2">
    <name type="scientific">Abyssalbus ytuae</name>
    <dbReference type="NCBI Taxonomy" id="2926907"/>
    <lineage>
        <taxon>Bacteria</taxon>
        <taxon>Pseudomonadati</taxon>
        <taxon>Bacteroidota</taxon>
        <taxon>Flavobacteriia</taxon>
        <taxon>Flavobacteriales</taxon>
        <taxon>Flavobacteriaceae</taxon>
        <taxon>Abyssalbus</taxon>
    </lineage>
</organism>
<keyword evidence="2" id="KW-1185">Reference proteome</keyword>
<name>A0A9E7CU39_9FLAO</name>
<dbReference type="EMBL" id="CP094358">
    <property type="protein sequence ID" value="UOB19361.1"/>
    <property type="molecule type" value="Genomic_DNA"/>
</dbReference>
<accession>A0A9E7CU39</accession>
<dbReference type="RefSeq" id="WP_255845977.1">
    <property type="nucleotide sequence ID" value="NZ_CP094358.1"/>
</dbReference>
<dbReference type="AlphaFoldDB" id="A0A9E7CU39"/>
<reference evidence="1" key="1">
    <citation type="submission" date="2022-03" db="EMBL/GenBank/DDBJ databases">
        <title>Description of Abyssus ytuae gen. nov., sp. nov., a novel member of the family Flavobacteriaceae isolated from the sediment of Mariana Trench.</title>
        <authorList>
            <person name="Zhang J."/>
            <person name="Xu X."/>
        </authorList>
    </citation>
    <scope>NUCLEOTIDE SEQUENCE</scope>
    <source>
        <strain evidence="1">MT3330</strain>
    </source>
</reference>